<organism evidence="1 2">
    <name type="scientific">Botrytis porri</name>
    <dbReference type="NCBI Taxonomy" id="87229"/>
    <lineage>
        <taxon>Eukaryota</taxon>
        <taxon>Fungi</taxon>
        <taxon>Dikarya</taxon>
        <taxon>Ascomycota</taxon>
        <taxon>Pezizomycotina</taxon>
        <taxon>Leotiomycetes</taxon>
        <taxon>Helotiales</taxon>
        <taxon>Sclerotiniaceae</taxon>
        <taxon>Botrytis</taxon>
    </lineage>
</organism>
<dbReference type="AlphaFoldDB" id="A0A4Z1KBG7"/>
<name>A0A4Z1KBG7_9HELO</name>
<proteinExistence type="predicted"/>
<comment type="caution">
    <text evidence="1">The sequence shown here is derived from an EMBL/GenBank/DDBJ whole genome shotgun (WGS) entry which is preliminary data.</text>
</comment>
<protein>
    <submittedName>
        <fullName evidence="1">Uncharacterized protein</fullName>
    </submittedName>
</protein>
<keyword evidence="2" id="KW-1185">Reference proteome</keyword>
<dbReference type="STRING" id="87229.A0A4Z1KBG7"/>
<dbReference type="OrthoDB" id="3944132at2759"/>
<sequence>MSNPTEILIEKLKLQRLLCERVFVKWEDQSGTSCTLGSRLNQNKQNLKFCLAVYYDTEGYIHVHFSLKVSITLSGNKQEMEMLLVVPPNANFADPSEPCLISNIDELSHIDASAIHEAEISDSVSVFRIQFDLSTNGFIVMKKKSTTIKPRNTSSTKLICGLESLSRTKTFTVYIKPNDYALVGIQEVRNRLSETGSPTNLHKPNMKEMYIRCAPELVEWSEFDPTSLPPVYTENDQLIPEVQVPQSPPTILEQQTPSINTIEMVIAETPTPTRISPSPAPVLHGIFSPSIEEPTRTPISPNLSQPRDISCPSIEELHDIEEQLRHVVESSRYIATNCNINSNEEHLVNLNSQEQPNQQAISKILKSKFVNWIHRARLINSNVYKHKRLNTKLTILGNCIRTSNTKVFDAIVPWCSALLFYNPFDSDNTLELYEKRNRWLISDIAELIKWANEVHYGAEMTSSLVNDFIKLGDIARAVALHPGYNKDEYELQKSLCIVNVFIEFGKPGASMTTAVSRKSLETDSNNPSKRVKI</sequence>
<evidence type="ECO:0000313" key="1">
    <source>
        <dbReference type="EMBL" id="TGO83427.1"/>
    </source>
</evidence>
<dbReference type="EMBL" id="PQXO01000649">
    <property type="protein sequence ID" value="TGO83427.1"/>
    <property type="molecule type" value="Genomic_DNA"/>
</dbReference>
<evidence type="ECO:0000313" key="2">
    <source>
        <dbReference type="Proteomes" id="UP000297280"/>
    </source>
</evidence>
<accession>A0A4Z1KBG7</accession>
<gene>
    <name evidence="1" type="ORF">BPOR_0650g00060</name>
</gene>
<reference evidence="1 2" key="1">
    <citation type="submission" date="2017-12" db="EMBL/GenBank/DDBJ databases">
        <title>Comparative genomics of Botrytis spp.</title>
        <authorList>
            <person name="Valero-Jimenez C.A."/>
            <person name="Tapia P."/>
            <person name="Veloso J."/>
            <person name="Silva-Moreno E."/>
            <person name="Staats M."/>
            <person name="Valdes J.H."/>
            <person name="Van Kan J.A.L."/>
        </authorList>
    </citation>
    <scope>NUCLEOTIDE SEQUENCE [LARGE SCALE GENOMIC DNA]</scope>
    <source>
        <strain evidence="1 2">MUCL3349</strain>
    </source>
</reference>
<dbReference type="Proteomes" id="UP000297280">
    <property type="component" value="Unassembled WGS sequence"/>
</dbReference>